<evidence type="ECO:0000256" key="3">
    <source>
        <dbReference type="ARBA" id="ARBA00022679"/>
    </source>
</evidence>
<evidence type="ECO:0000256" key="1">
    <source>
        <dbReference type="ARBA" id="ARBA00007404"/>
    </source>
</evidence>
<dbReference type="NCBIfam" id="TIGR03591">
    <property type="entry name" value="polynuc_phos"/>
    <property type="match status" value="1"/>
</dbReference>
<comment type="similarity">
    <text evidence="1 8">Belongs to the polyribonucleotide nucleotidyltransferase family.</text>
</comment>
<comment type="subcellular location">
    <subcellularLocation>
        <location evidence="8">Cytoplasm</location>
    </subcellularLocation>
</comment>
<dbReference type="GO" id="GO:0006402">
    <property type="term" value="P:mRNA catabolic process"/>
    <property type="evidence" value="ECO:0007669"/>
    <property type="project" value="UniProtKB-UniRule"/>
</dbReference>
<dbReference type="GO" id="GO:0005829">
    <property type="term" value="C:cytosol"/>
    <property type="evidence" value="ECO:0007669"/>
    <property type="project" value="UniProtKB-ARBA"/>
</dbReference>
<dbReference type="InterPro" id="IPR004088">
    <property type="entry name" value="KH_dom_type_1"/>
</dbReference>
<proteinExistence type="inferred from homology"/>
<dbReference type="InterPro" id="IPR036612">
    <property type="entry name" value="KH_dom_type_1_sf"/>
</dbReference>
<evidence type="ECO:0000313" key="10">
    <source>
        <dbReference type="EMBL" id="KAA9325252.1"/>
    </source>
</evidence>
<dbReference type="SUPFAM" id="SSF50249">
    <property type="entry name" value="Nucleic acid-binding proteins"/>
    <property type="match status" value="1"/>
</dbReference>
<evidence type="ECO:0000256" key="6">
    <source>
        <dbReference type="ARBA" id="ARBA00022842"/>
    </source>
</evidence>
<dbReference type="NCBIfam" id="NF008805">
    <property type="entry name" value="PRK11824.1"/>
    <property type="match status" value="1"/>
</dbReference>
<dbReference type="PANTHER" id="PTHR11252:SF0">
    <property type="entry name" value="POLYRIBONUCLEOTIDE NUCLEOTIDYLTRANSFERASE 1, MITOCHONDRIAL"/>
    <property type="match status" value="1"/>
</dbReference>
<dbReference type="PIRSF" id="PIRSF005499">
    <property type="entry name" value="PNPase"/>
    <property type="match status" value="1"/>
</dbReference>
<dbReference type="InterPro" id="IPR001247">
    <property type="entry name" value="ExoRNase_PH_dom1"/>
</dbReference>
<dbReference type="InterPro" id="IPR003029">
    <property type="entry name" value="S1_domain"/>
</dbReference>
<feature type="binding site" evidence="8">
    <location>
        <position position="498"/>
    </location>
    <ligand>
        <name>Mg(2+)</name>
        <dbReference type="ChEBI" id="CHEBI:18420"/>
    </ligand>
</feature>
<feature type="domain" description="S1 motif" evidence="9">
    <location>
        <begin position="631"/>
        <end position="700"/>
    </location>
</feature>
<dbReference type="Pfam" id="PF03726">
    <property type="entry name" value="PNPase"/>
    <property type="match status" value="1"/>
</dbReference>
<gene>
    <name evidence="8 10" type="primary">pnp</name>
    <name evidence="10" type="ORF">F0P94_18700</name>
</gene>
<dbReference type="InterPro" id="IPR012340">
    <property type="entry name" value="NA-bd_OB-fold"/>
</dbReference>
<dbReference type="GO" id="GO:0000175">
    <property type="term" value="F:3'-5'-RNA exonuclease activity"/>
    <property type="evidence" value="ECO:0007669"/>
    <property type="project" value="TreeGrafter"/>
</dbReference>
<keyword evidence="11" id="KW-1185">Reference proteome</keyword>
<dbReference type="CDD" id="cd11364">
    <property type="entry name" value="RNase_PH_PNPase_2"/>
    <property type="match status" value="1"/>
</dbReference>
<dbReference type="Gene3D" id="3.30.1370.10">
    <property type="entry name" value="K Homology domain, type 1"/>
    <property type="match status" value="1"/>
</dbReference>
<dbReference type="AlphaFoldDB" id="A0A5N1IHZ1"/>
<dbReference type="GO" id="GO:0000287">
    <property type="term" value="F:magnesium ion binding"/>
    <property type="evidence" value="ECO:0007669"/>
    <property type="project" value="UniProtKB-UniRule"/>
</dbReference>
<dbReference type="PROSITE" id="PS50084">
    <property type="entry name" value="KH_TYPE_1"/>
    <property type="match status" value="1"/>
</dbReference>
<reference evidence="10 11" key="1">
    <citation type="submission" date="2019-09" db="EMBL/GenBank/DDBJ databases">
        <title>Genome sequence of Adhaeribacter sp. M2.</title>
        <authorList>
            <person name="Srinivasan S."/>
        </authorList>
    </citation>
    <scope>NUCLEOTIDE SEQUENCE [LARGE SCALE GENOMIC DNA]</scope>
    <source>
        <strain evidence="10 11">M2</strain>
    </source>
</reference>
<dbReference type="FunFam" id="3.30.1370.10:FF:000001">
    <property type="entry name" value="Polyribonucleotide nucleotidyltransferase"/>
    <property type="match status" value="1"/>
</dbReference>
<evidence type="ECO:0000256" key="8">
    <source>
        <dbReference type="HAMAP-Rule" id="MF_01595"/>
    </source>
</evidence>
<dbReference type="Proteomes" id="UP000326570">
    <property type="component" value="Unassembled WGS sequence"/>
</dbReference>
<dbReference type="Pfam" id="PF03725">
    <property type="entry name" value="RNase_PH_C"/>
    <property type="match status" value="1"/>
</dbReference>
<dbReference type="PROSITE" id="PS50126">
    <property type="entry name" value="S1"/>
    <property type="match status" value="1"/>
</dbReference>
<keyword evidence="6 8" id="KW-0460">Magnesium</keyword>
<dbReference type="InterPro" id="IPR004087">
    <property type="entry name" value="KH_dom"/>
</dbReference>
<dbReference type="Pfam" id="PF00575">
    <property type="entry name" value="S1"/>
    <property type="match status" value="1"/>
</dbReference>
<evidence type="ECO:0000256" key="5">
    <source>
        <dbReference type="ARBA" id="ARBA00022723"/>
    </source>
</evidence>
<comment type="cofactor">
    <cofactor evidence="8">
        <name>Mg(2+)</name>
        <dbReference type="ChEBI" id="CHEBI:18420"/>
    </cofactor>
</comment>
<keyword evidence="3 8" id="KW-0808">Transferase</keyword>
<dbReference type="RefSeq" id="WP_150905917.1">
    <property type="nucleotide sequence ID" value="NZ_VTWT01000013.1"/>
</dbReference>
<comment type="catalytic activity">
    <reaction evidence="8">
        <text>RNA(n+1) + phosphate = RNA(n) + a ribonucleoside 5'-diphosphate</text>
        <dbReference type="Rhea" id="RHEA:22096"/>
        <dbReference type="Rhea" id="RHEA-COMP:14527"/>
        <dbReference type="Rhea" id="RHEA-COMP:17342"/>
        <dbReference type="ChEBI" id="CHEBI:43474"/>
        <dbReference type="ChEBI" id="CHEBI:57930"/>
        <dbReference type="ChEBI" id="CHEBI:140395"/>
        <dbReference type="EC" id="2.7.7.8"/>
    </reaction>
</comment>
<dbReference type="EC" id="2.7.7.8" evidence="8"/>
<dbReference type="GO" id="GO:0003723">
    <property type="term" value="F:RNA binding"/>
    <property type="evidence" value="ECO:0007669"/>
    <property type="project" value="UniProtKB-UniRule"/>
</dbReference>
<dbReference type="Gene3D" id="3.30.230.70">
    <property type="entry name" value="GHMP Kinase, N-terminal domain"/>
    <property type="match status" value="2"/>
</dbReference>
<dbReference type="GO" id="GO:0006396">
    <property type="term" value="P:RNA processing"/>
    <property type="evidence" value="ECO:0007669"/>
    <property type="project" value="InterPro"/>
</dbReference>
<dbReference type="InterPro" id="IPR027408">
    <property type="entry name" value="PNPase/RNase_PH_dom_sf"/>
</dbReference>
<dbReference type="PANTHER" id="PTHR11252">
    <property type="entry name" value="POLYRIBONUCLEOTIDE NUCLEOTIDYLTRANSFERASE"/>
    <property type="match status" value="1"/>
</dbReference>
<dbReference type="FunFam" id="3.30.230.70:FF:000002">
    <property type="entry name" value="Polyribonucleotide nucleotidyltransferase"/>
    <property type="match status" value="1"/>
</dbReference>
<keyword evidence="5 8" id="KW-0479">Metal-binding</keyword>
<protein>
    <recommendedName>
        <fullName evidence="8">Polyribonucleotide nucleotidyltransferase</fullName>
        <ecNumber evidence="8">2.7.7.8</ecNumber>
    </recommendedName>
    <alternativeName>
        <fullName evidence="8">Polynucleotide phosphorylase</fullName>
        <shortName evidence="8">PNPase</shortName>
    </alternativeName>
</protein>
<dbReference type="Gene3D" id="2.40.50.140">
    <property type="entry name" value="Nucleic acid-binding proteins"/>
    <property type="match status" value="1"/>
</dbReference>
<dbReference type="InterPro" id="IPR020568">
    <property type="entry name" value="Ribosomal_Su5_D2-typ_SF"/>
</dbReference>
<accession>A0A5N1IHZ1</accession>
<dbReference type="SMART" id="SM00316">
    <property type="entry name" value="S1"/>
    <property type="match status" value="1"/>
</dbReference>
<feature type="binding site" evidence="8">
    <location>
        <position position="492"/>
    </location>
    <ligand>
        <name>Mg(2+)</name>
        <dbReference type="ChEBI" id="CHEBI:18420"/>
    </ligand>
</feature>
<dbReference type="Pfam" id="PF01138">
    <property type="entry name" value="RNase_PH"/>
    <property type="match status" value="2"/>
</dbReference>
<keyword evidence="7 8" id="KW-0694">RNA-binding</keyword>
<dbReference type="HAMAP" id="MF_01595">
    <property type="entry name" value="PNPase"/>
    <property type="match status" value="1"/>
</dbReference>
<organism evidence="10 11">
    <name type="scientific">Adhaeribacter soli</name>
    <dbReference type="NCBI Taxonomy" id="2607655"/>
    <lineage>
        <taxon>Bacteria</taxon>
        <taxon>Pseudomonadati</taxon>
        <taxon>Bacteroidota</taxon>
        <taxon>Cytophagia</taxon>
        <taxon>Cytophagales</taxon>
        <taxon>Hymenobacteraceae</taxon>
        <taxon>Adhaeribacter</taxon>
    </lineage>
</organism>
<dbReference type="CDD" id="cd11363">
    <property type="entry name" value="RNase_PH_PNPase_1"/>
    <property type="match status" value="1"/>
</dbReference>
<dbReference type="CDD" id="cd04472">
    <property type="entry name" value="S1_PNPase"/>
    <property type="match status" value="1"/>
</dbReference>
<name>A0A5N1IHZ1_9BACT</name>
<dbReference type="CDD" id="cd02393">
    <property type="entry name" value="KH-I_PNPase"/>
    <property type="match status" value="1"/>
</dbReference>
<dbReference type="FunFam" id="3.30.230.70:FF:000001">
    <property type="entry name" value="Polyribonucleotide nucleotidyltransferase"/>
    <property type="match status" value="1"/>
</dbReference>
<dbReference type="InterPro" id="IPR015848">
    <property type="entry name" value="PNPase_PH_RNA-bd_bac/org-type"/>
</dbReference>
<dbReference type="SUPFAM" id="SSF55666">
    <property type="entry name" value="Ribonuclease PH domain 2-like"/>
    <property type="match status" value="2"/>
</dbReference>
<dbReference type="InterPro" id="IPR015847">
    <property type="entry name" value="ExoRNase_PH_dom2"/>
</dbReference>
<dbReference type="GO" id="GO:0004654">
    <property type="term" value="F:polyribonucleotide nucleotidyltransferase activity"/>
    <property type="evidence" value="ECO:0007669"/>
    <property type="project" value="UniProtKB-UniRule"/>
</dbReference>
<evidence type="ECO:0000313" key="11">
    <source>
        <dbReference type="Proteomes" id="UP000326570"/>
    </source>
</evidence>
<comment type="caution">
    <text evidence="10">The sequence shown here is derived from an EMBL/GenBank/DDBJ whole genome shotgun (WGS) entry which is preliminary data.</text>
</comment>
<evidence type="ECO:0000256" key="4">
    <source>
        <dbReference type="ARBA" id="ARBA00022695"/>
    </source>
</evidence>
<sequence length="716" mass="78240">MSYNAINKTIIMADGREINIETGKLAKQADGSVVVRMGNTMLLATVVSSPTAKEGVDFLPLSVDYQEKFASSGKIPGGFLKREARLSDYEILISRLVDRILRPMFPEDYHADTQVMINLISADAEVLPDALAALAASAALAVSDIPFNGPISEVRVARIDGQFVVNPKTSDIARADIELIVGASYDSVAMVEGEMNEVSEAEMLEAIKVAHEAIKIQCKAQMELAEMVGKTTKREYSHENHNEELRERIKRELYDKAYAAAKLGNPNKAERKKAFGAPKAEFIESLGEDHTYDAGMIGTYYHDVEKEAVRNMILNDRVRLDGRKLDEIRPIWSEVNYLPSTHGSAIFTRGETQSLTTVTLGTKLDEQLIDSAMVSGTNKFMLHYNFPGYSTGEVKPNRGPGRREVGHGNLAMRALKKVLPPVEENPYTIRIVSDILESNGSSSMATVCAGSLALMDAGVKIKAPVSGIAMGLITDIETGKFAVLSDILGDEDHLGDMDFKVTGTKAGITACQMDIKVQGLSYEVLTQALEQAKAGRLHILGEMEKTIAAPAADYKPHTPRSFNIIIDKEFIGAVIGPGGKVIQQIQKDTGATIIIEEKNEKGHVNIFATNQENMNDAVSRIKAIVAVPEIGDVYIGKVKSIQPYGAFVEFMPGKDGLLHISEVKHERLESLEGVLEIGEELKVKLMDIDKKTGKFKLSRKALLPKPEAKNTEANPQ</sequence>
<dbReference type="FunFam" id="2.40.50.140:FF:000189">
    <property type="entry name" value="Polyribonucleotide nucleotidyltransferase, putative"/>
    <property type="match status" value="1"/>
</dbReference>
<dbReference type="InterPro" id="IPR036345">
    <property type="entry name" value="ExoRNase_PH_dom2_sf"/>
</dbReference>
<dbReference type="SMART" id="SM00322">
    <property type="entry name" value="KH"/>
    <property type="match status" value="1"/>
</dbReference>
<dbReference type="Pfam" id="PF00013">
    <property type="entry name" value="KH_1"/>
    <property type="match status" value="1"/>
</dbReference>
<comment type="function">
    <text evidence="8">Involved in mRNA degradation. Catalyzes the phosphorolysis of single-stranded polyribonucleotides processively in the 3'- to 5'-direction.</text>
</comment>
<dbReference type="InterPro" id="IPR012162">
    <property type="entry name" value="PNPase"/>
</dbReference>
<evidence type="ECO:0000256" key="2">
    <source>
        <dbReference type="ARBA" id="ARBA00022490"/>
    </source>
</evidence>
<dbReference type="EMBL" id="VTWT01000013">
    <property type="protein sequence ID" value="KAA9325252.1"/>
    <property type="molecule type" value="Genomic_DNA"/>
</dbReference>
<keyword evidence="2 8" id="KW-0963">Cytoplasm</keyword>
<keyword evidence="4 8" id="KW-0548">Nucleotidyltransferase</keyword>
<evidence type="ECO:0000259" key="9">
    <source>
        <dbReference type="PROSITE" id="PS50126"/>
    </source>
</evidence>
<dbReference type="SUPFAM" id="SSF54791">
    <property type="entry name" value="Eukaryotic type KH-domain (KH-domain type I)"/>
    <property type="match status" value="1"/>
</dbReference>
<evidence type="ECO:0000256" key="7">
    <source>
        <dbReference type="ARBA" id="ARBA00022884"/>
    </source>
</evidence>
<dbReference type="SUPFAM" id="SSF54211">
    <property type="entry name" value="Ribosomal protein S5 domain 2-like"/>
    <property type="match status" value="2"/>
</dbReference>